<reference evidence="6" key="1">
    <citation type="journal article" date="2011" name="Nat. Genet.">
        <title>The Arabidopsis lyrata genome sequence and the basis of rapid genome size change.</title>
        <authorList>
            <person name="Hu T.T."/>
            <person name="Pattyn P."/>
            <person name="Bakker E.G."/>
            <person name="Cao J."/>
            <person name="Cheng J.-F."/>
            <person name="Clark R.M."/>
            <person name="Fahlgren N."/>
            <person name="Fawcett J.A."/>
            <person name="Grimwood J."/>
            <person name="Gundlach H."/>
            <person name="Haberer G."/>
            <person name="Hollister J.D."/>
            <person name="Ossowski S."/>
            <person name="Ottilar R.P."/>
            <person name="Salamov A.A."/>
            <person name="Schneeberger K."/>
            <person name="Spannagl M."/>
            <person name="Wang X."/>
            <person name="Yang L."/>
            <person name="Nasrallah M.E."/>
            <person name="Bergelson J."/>
            <person name="Carrington J.C."/>
            <person name="Gaut B.S."/>
            <person name="Schmutz J."/>
            <person name="Mayer K.F.X."/>
            <person name="Van de Peer Y."/>
            <person name="Grigoriev I.V."/>
            <person name="Nordborg M."/>
            <person name="Weigel D."/>
            <person name="Guo Y.-L."/>
        </authorList>
    </citation>
    <scope>NUCLEOTIDE SEQUENCE [LARGE SCALE GENOMIC DNA]</scope>
    <source>
        <strain evidence="6">cv. MN47</strain>
    </source>
</reference>
<dbReference type="PANTHER" id="PTHR31916">
    <property type="match status" value="1"/>
</dbReference>
<dbReference type="InterPro" id="IPR024746">
    <property type="entry name" value="Glyco_hydro_100"/>
</dbReference>
<protein>
    <submittedName>
        <fullName evidence="5">Predicted protein</fullName>
    </submittedName>
</protein>
<dbReference type="EMBL" id="GL348807">
    <property type="protein sequence ID" value="EFH39099.1"/>
    <property type="molecule type" value="Genomic_DNA"/>
</dbReference>
<evidence type="ECO:0000313" key="5">
    <source>
        <dbReference type="EMBL" id="EFH39099.1"/>
    </source>
</evidence>
<dbReference type="Gramene" id="Al_scaffold_0126_5">
    <property type="protein sequence ID" value="Al_scaffold_0126_5"/>
    <property type="gene ID" value="Al_scaffold_0126_5"/>
</dbReference>
<evidence type="ECO:0000256" key="3">
    <source>
        <dbReference type="ARBA" id="ARBA00023295"/>
    </source>
</evidence>
<dbReference type="AlphaFoldDB" id="D7MWI3"/>
<dbReference type="GO" id="GO:0033926">
    <property type="term" value="F:endo-alpha-N-acetylgalactosaminidase activity"/>
    <property type="evidence" value="ECO:0007669"/>
    <property type="project" value="InterPro"/>
</dbReference>
<dbReference type="STRING" id="81972.D7MWI3"/>
<dbReference type="Proteomes" id="UP000008694">
    <property type="component" value="Unassembled WGS sequence"/>
</dbReference>
<dbReference type="PANTHER" id="PTHR31916:SF49">
    <property type="entry name" value="ALKALINE_NEUTRAL INVERTASE C, MITOCHONDRIAL"/>
    <property type="match status" value="1"/>
</dbReference>
<gene>
    <name evidence="5" type="ORF">ARALYDRAFT_655682</name>
</gene>
<feature type="compositionally biased region" description="Polar residues" evidence="4">
    <location>
        <begin position="104"/>
        <end position="116"/>
    </location>
</feature>
<feature type="compositionally biased region" description="Polar residues" evidence="4">
    <location>
        <begin position="125"/>
        <end position="142"/>
    </location>
</feature>
<accession>D7MWI3</accession>
<dbReference type="GO" id="GO:0005739">
    <property type="term" value="C:mitochondrion"/>
    <property type="evidence" value="ECO:0007669"/>
    <property type="project" value="TreeGrafter"/>
</dbReference>
<evidence type="ECO:0000313" key="6">
    <source>
        <dbReference type="Proteomes" id="UP000008694"/>
    </source>
</evidence>
<dbReference type="GO" id="GO:0005987">
    <property type="term" value="P:sucrose catabolic process"/>
    <property type="evidence" value="ECO:0007669"/>
    <property type="project" value="TreeGrafter"/>
</dbReference>
<keyword evidence="1" id="KW-0378">Hydrolase</keyword>
<keyword evidence="3" id="KW-0326">Glycosidase</keyword>
<name>D7MWI3_ARALL</name>
<dbReference type="GO" id="GO:0004575">
    <property type="term" value="F:sucrose alpha-glucosidase activity"/>
    <property type="evidence" value="ECO:0007669"/>
    <property type="project" value="TreeGrafter"/>
</dbReference>
<evidence type="ECO:0000256" key="1">
    <source>
        <dbReference type="ARBA" id="ARBA00022801"/>
    </source>
</evidence>
<dbReference type="HOGENOM" id="CLU_1818455_0_0_1"/>
<organism evidence="6">
    <name type="scientific">Arabidopsis lyrata subsp. lyrata</name>
    <name type="common">Lyre-leaved rock-cress</name>
    <dbReference type="NCBI Taxonomy" id="81972"/>
    <lineage>
        <taxon>Eukaryota</taxon>
        <taxon>Viridiplantae</taxon>
        <taxon>Streptophyta</taxon>
        <taxon>Embryophyta</taxon>
        <taxon>Tracheophyta</taxon>
        <taxon>Spermatophyta</taxon>
        <taxon>Magnoliopsida</taxon>
        <taxon>eudicotyledons</taxon>
        <taxon>Gunneridae</taxon>
        <taxon>Pentapetalae</taxon>
        <taxon>rosids</taxon>
        <taxon>malvids</taxon>
        <taxon>Brassicales</taxon>
        <taxon>Brassicaceae</taxon>
        <taxon>Camelineae</taxon>
        <taxon>Arabidopsis</taxon>
    </lineage>
</organism>
<sequence>MRAYGKLTGYHTLQEKIHVQTRIKLILKLCLADGTFDMFRTRMGIHGHPLQIQDLTHEKWDDLVANMPLNSQDTSGGLDGSADVSTRPASGRVIRMGGLDGTADVSTRPASGQVNRTGGLDGSADVSTRPASGLVNRSGQLI</sequence>
<dbReference type="Pfam" id="PF12899">
    <property type="entry name" value="Glyco_hydro_100"/>
    <property type="match status" value="1"/>
</dbReference>
<evidence type="ECO:0000256" key="4">
    <source>
        <dbReference type="SAM" id="MobiDB-lite"/>
    </source>
</evidence>
<keyword evidence="6" id="KW-1185">Reference proteome</keyword>
<keyword evidence="2" id="KW-0119">Carbohydrate metabolism</keyword>
<proteinExistence type="predicted"/>
<evidence type="ECO:0000256" key="2">
    <source>
        <dbReference type="ARBA" id="ARBA00023277"/>
    </source>
</evidence>
<feature type="region of interest" description="Disordered" evidence="4">
    <location>
        <begin position="92"/>
        <end position="142"/>
    </location>
</feature>